<dbReference type="Proteomes" id="UP001311799">
    <property type="component" value="Unassembled WGS sequence"/>
</dbReference>
<evidence type="ECO:0000256" key="1">
    <source>
        <dbReference type="SAM" id="MobiDB-lite"/>
    </source>
</evidence>
<comment type="caution">
    <text evidence="2">The sequence shown here is derived from an EMBL/GenBank/DDBJ whole genome shotgun (WGS) entry which is preliminary data.</text>
</comment>
<accession>A0AAV9Y2F4</accession>
<dbReference type="AlphaFoldDB" id="A0AAV9Y2F4"/>
<feature type="compositionally biased region" description="Basic and acidic residues" evidence="1">
    <location>
        <begin position="144"/>
        <end position="155"/>
    </location>
</feature>
<feature type="region of interest" description="Disordered" evidence="1">
    <location>
        <begin position="179"/>
        <end position="220"/>
    </location>
</feature>
<feature type="compositionally biased region" description="Polar residues" evidence="1">
    <location>
        <begin position="179"/>
        <end position="197"/>
    </location>
</feature>
<keyword evidence="3" id="KW-1185">Reference proteome</keyword>
<gene>
    <name evidence="2" type="ORF">RS030_152355</name>
</gene>
<feature type="region of interest" description="Disordered" evidence="1">
    <location>
        <begin position="138"/>
        <end position="160"/>
    </location>
</feature>
<reference evidence="2 3" key="1">
    <citation type="submission" date="2023-10" db="EMBL/GenBank/DDBJ databases">
        <title>Comparative genomics analysis reveals potential genetic determinants of host preference in Cryptosporidium xiaoi.</title>
        <authorList>
            <person name="Xiao L."/>
            <person name="Li J."/>
        </authorList>
    </citation>
    <scope>NUCLEOTIDE SEQUENCE [LARGE SCALE GENOMIC DNA]</scope>
    <source>
        <strain evidence="2 3">52996</strain>
    </source>
</reference>
<evidence type="ECO:0000313" key="2">
    <source>
        <dbReference type="EMBL" id="KAK6590524.1"/>
    </source>
</evidence>
<feature type="compositionally biased region" description="Basic and acidic residues" evidence="1">
    <location>
        <begin position="307"/>
        <end position="316"/>
    </location>
</feature>
<evidence type="ECO:0000313" key="3">
    <source>
        <dbReference type="Proteomes" id="UP001311799"/>
    </source>
</evidence>
<protein>
    <submittedName>
        <fullName evidence="2">Uncharacterized protein</fullName>
    </submittedName>
</protein>
<proteinExistence type="predicted"/>
<feature type="region of interest" description="Disordered" evidence="1">
    <location>
        <begin position="296"/>
        <end position="316"/>
    </location>
</feature>
<organism evidence="2 3">
    <name type="scientific">Cryptosporidium xiaoi</name>
    <dbReference type="NCBI Taxonomy" id="659607"/>
    <lineage>
        <taxon>Eukaryota</taxon>
        <taxon>Sar</taxon>
        <taxon>Alveolata</taxon>
        <taxon>Apicomplexa</taxon>
        <taxon>Conoidasida</taxon>
        <taxon>Coccidia</taxon>
        <taxon>Eucoccidiorida</taxon>
        <taxon>Eimeriorina</taxon>
        <taxon>Cryptosporidiidae</taxon>
        <taxon>Cryptosporidium</taxon>
    </lineage>
</organism>
<feature type="compositionally biased region" description="Low complexity" evidence="1">
    <location>
        <begin position="206"/>
        <end position="218"/>
    </location>
</feature>
<sequence>MEGNTNNGNLDEIIQLSILEYREREKQRYLRYKNNSIAKKTQESNKEDVKTNAISIEDCSNNRVREINSFENSKKSHSSICNVNQGSSSCLCGYSNGNSLNLLDNQQPVSTTTNLIERNNNCSINLASETINSRINAPNLDSEGIERDSNNTERTRKAKNFRQSPGIFNSIKTWTTSIVSRSSKSQNTHRNSRSSRCSHIDANGPNSSVQQNNAVNNSDRNVGFQNSGYLTDEELARRIQIEEFNTINALGATESHIYYPSYQGFDTLHDILPIQITCSSNESMKPFKGPEYNIETLKLSDDESEETSNHQNEERN</sequence>
<dbReference type="EMBL" id="JAWDEY010000006">
    <property type="protein sequence ID" value="KAK6590524.1"/>
    <property type="molecule type" value="Genomic_DNA"/>
</dbReference>
<name>A0AAV9Y2F4_9CRYT</name>